<sequence>MTATRRTGRAGHAGSETNRPLACVVVNPSKRKATRAVSDLLARRLREAGFRGPIWLETSGSEPGATQARLAVASGARLVVAAGGDGTVRSVAAGLASTSLEMGIMPLGTANLAARNLGLPTTDLAQAAEVLASGSAGPYDLAWVSTDAHTRTSSETSPGTGGDDPLPGGSGAARGQGAASAGPGASPALANGASWARPTLGHEHACMVVAGIGFDAGLVAATHPALKARIGWGAYALAAMSNLRSPRMDLVLSLAGEPGSASYAAAPSAPDRPAPGGEAGPSGAGRGDAASGTAPSHGGRRVERMTARSLLVANGGRLPAGITLLPRARLDDGLLDIAAIDTVAGLVGWGSLARQVLPPYAAAYADPERATGRVLLRQGNDVTVRLAAPALVEVDGDLLPPTQGVHVRLEAGALRIRRP</sequence>
<dbReference type="GO" id="GO:0016301">
    <property type="term" value="F:kinase activity"/>
    <property type="evidence" value="ECO:0007669"/>
    <property type="project" value="UniProtKB-KW"/>
</dbReference>
<dbReference type="Pfam" id="PF19279">
    <property type="entry name" value="YegS_C"/>
    <property type="match status" value="1"/>
</dbReference>
<dbReference type="RefSeq" id="WP_223911825.1">
    <property type="nucleotide sequence ID" value="NZ_AP025017.1"/>
</dbReference>
<dbReference type="PANTHER" id="PTHR30492:SF0">
    <property type="entry name" value="METHYLGLYOXAL SYNTHASE"/>
    <property type="match status" value="1"/>
</dbReference>
<evidence type="ECO:0000313" key="4">
    <source>
        <dbReference type="Proteomes" id="UP000824496"/>
    </source>
</evidence>
<feature type="region of interest" description="Disordered" evidence="1">
    <location>
        <begin position="262"/>
        <end position="301"/>
    </location>
</feature>
<organism evidence="3 4">
    <name type="scientific">Actinomyces capricornis</name>
    <dbReference type="NCBI Taxonomy" id="2755559"/>
    <lineage>
        <taxon>Bacteria</taxon>
        <taxon>Bacillati</taxon>
        <taxon>Actinomycetota</taxon>
        <taxon>Actinomycetes</taxon>
        <taxon>Actinomycetales</taxon>
        <taxon>Actinomycetaceae</taxon>
        <taxon>Actinomyces</taxon>
    </lineage>
</organism>
<name>A0ABN6K3G3_9ACTO</name>
<keyword evidence="4" id="KW-1185">Reference proteome</keyword>
<dbReference type="InterPro" id="IPR004363">
    <property type="entry name" value="Methylgl_synth"/>
</dbReference>
<evidence type="ECO:0000313" key="3">
    <source>
        <dbReference type="EMBL" id="BDA64141.1"/>
    </source>
</evidence>
<evidence type="ECO:0000256" key="1">
    <source>
        <dbReference type="SAM" id="MobiDB-lite"/>
    </source>
</evidence>
<proteinExistence type="predicted"/>
<reference evidence="3 4" key="1">
    <citation type="submission" date="2021-08" db="EMBL/GenBank/DDBJ databases">
        <title>Whole genome sequence of novel Actinomyces species strain MAS-1.</title>
        <authorList>
            <person name="Saito M."/>
            <person name="Kuwahara N."/>
            <person name="Takizawa T."/>
            <person name="Gotouda H."/>
            <person name="Ochiai T."/>
        </authorList>
    </citation>
    <scope>NUCLEOTIDE SEQUENCE [LARGE SCALE GENOMIC DNA]</scope>
    <source>
        <strain evidence="3 4">MAS-1</strain>
    </source>
</reference>
<dbReference type="PANTHER" id="PTHR30492">
    <property type="entry name" value="METHYLGLYOXAL SYNTHASE"/>
    <property type="match status" value="1"/>
</dbReference>
<feature type="compositionally biased region" description="Gly residues" evidence="1">
    <location>
        <begin position="277"/>
        <end position="286"/>
    </location>
</feature>
<dbReference type="EMBL" id="AP025017">
    <property type="protein sequence ID" value="BDA64141.1"/>
    <property type="molecule type" value="Genomic_DNA"/>
</dbReference>
<dbReference type="InterPro" id="IPR016064">
    <property type="entry name" value="NAD/diacylglycerol_kinase_sf"/>
</dbReference>
<dbReference type="PROSITE" id="PS50146">
    <property type="entry name" value="DAGK"/>
    <property type="match status" value="1"/>
</dbReference>
<dbReference type="Pfam" id="PF00781">
    <property type="entry name" value="DAGK_cat"/>
    <property type="match status" value="1"/>
</dbReference>
<evidence type="ECO:0000259" key="2">
    <source>
        <dbReference type="PROSITE" id="PS50146"/>
    </source>
</evidence>
<dbReference type="Proteomes" id="UP000824496">
    <property type="component" value="Chromosome"/>
</dbReference>
<dbReference type="InterPro" id="IPR017438">
    <property type="entry name" value="ATP-NAD_kinase_N"/>
</dbReference>
<feature type="region of interest" description="Disordered" evidence="1">
    <location>
        <begin position="147"/>
        <end position="186"/>
    </location>
</feature>
<feature type="domain" description="DAGKc" evidence="2">
    <location>
        <begin position="17"/>
        <end position="148"/>
    </location>
</feature>
<protein>
    <submittedName>
        <fullName evidence="3">Sphingosine kinase</fullName>
    </submittedName>
</protein>
<feature type="compositionally biased region" description="Low complexity" evidence="1">
    <location>
        <begin position="262"/>
        <end position="276"/>
    </location>
</feature>
<feature type="compositionally biased region" description="Low complexity" evidence="1">
    <location>
        <begin position="175"/>
        <end position="186"/>
    </location>
</feature>
<gene>
    <name evidence="3" type="ORF">MANAM107_09750</name>
</gene>
<dbReference type="InterPro" id="IPR001206">
    <property type="entry name" value="Diacylglycerol_kinase_cat_dom"/>
</dbReference>
<dbReference type="SUPFAM" id="SSF111331">
    <property type="entry name" value="NAD kinase/diacylglycerol kinase-like"/>
    <property type="match status" value="1"/>
</dbReference>
<accession>A0ABN6K3G3</accession>
<dbReference type="Gene3D" id="3.40.50.10330">
    <property type="entry name" value="Probable inorganic polyphosphate/atp-NAD kinase, domain 1"/>
    <property type="match status" value="1"/>
</dbReference>
<keyword evidence="3" id="KW-0808">Transferase</keyword>
<keyword evidence="3" id="KW-0418">Kinase</keyword>
<dbReference type="InterPro" id="IPR045540">
    <property type="entry name" value="YegS/DAGK_C"/>
</dbReference>
<dbReference type="Gene3D" id="2.60.200.40">
    <property type="match status" value="2"/>
</dbReference>